<evidence type="ECO:0000256" key="12">
    <source>
        <dbReference type="RuleBase" id="RU004516"/>
    </source>
</evidence>
<dbReference type="Pfam" id="PF01063">
    <property type="entry name" value="Aminotran_4"/>
    <property type="match status" value="1"/>
</dbReference>
<comment type="pathway">
    <text evidence="3">Amino-acid biosynthesis; L-valine biosynthesis; L-valine from pyruvate: step 4/4.</text>
</comment>
<dbReference type="PANTHER" id="PTHR42743:SF11">
    <property type="entry name" value="AMINODEOXYCHORISMATE LYASE"/>
    <property type="match status" value="1"/>
</dbReference>
<comment type="cofactor">
    <cofactor evidence="1 12">
        <name>pyridoxal 5'-phosphate</name>
        <dbReference type="ChEBI" id="CHEBI:597326"/>
    </cofactor>
</comment>
<proteinExistence type="inferred from homology"/>
<dbReference type="InterPro" id="IPR001544">
    <property type="entry name" value="Aminotrans_IV"/>
</dbReference>
<dbReference type="InterPro" id="IPR043132">
    <property type="entry name" value="BCAT-like_C"/>
</dbReference>
<dbReference type="PANTHER" id="PTHR42743">
    <property type="entry name" value="AMINO-ACID AMINOTRANSFERASE"/>
    <property type="match status" value="1"/>
</dbReference>
<evidence type="ECO:0000313" key="13">
    <source>
        <dbReference type="EMBL" id="AEE53450.1"/>
    </source>
</evidence>
<evidence type="ECO:0000256" key="1">
    <source>
        <dbReference type="ARBA" id="ARBA00001933"/>
    </source>
</evidence>
<keyword evidence="7 12" id="KW-0663">Pyridoxal phosphate</keyword>
<dbReference type="EMBL" id="CP002691">
    <property type="protein sequence ID" value="AEE53450.1"/>
    <property type="molecule type" value="Genomic_DNA"/>
</dbReference>
<evidence type="ECO:0000256" key="2">
    <source>
        <dbReference type="ARBA" id="ARBA00004824"/>
    </source>
</evidence>
<keyword evidence="14" id="KW-1185">Reference proteome</keyword>
<dbReference type="eggNOG" id="COG0115">
    <property type="taxonomic scope" value="Bacteria"/>
</dbReference>
<evidence type="ECO:0000256" key="3">
    <source>
        <dbReference type="ARBA" id="ARBA00004931"/>
    </source>
</evidence>
<dbReference type="STRING" id="760192.Halhy_5627"/>
<dbReference type="EC" id="2.6.1.42" evidence="6"/>
<dbReference type="HOGENOM" id="CLU_020844_2_0_10"/>
<dbReference type="KEGG" id="hhy:Halhy_5627"/>
<dbReference type="InterPro" id="IPR018300">
    <property type="entry name" value="Aminotrans_IV_CS"/>
</dbReference>
<evidence type="ECO:0000256" key="7">
    <source>
        <dbReference type="ARBA" id="ARBA00022898"/>
    </source>
</evidence>
<evidence type="ECO:0000256" key="5">
    <source>
        <dbReference type="ARBA" id="ARBA00009320"/>
    </source>
</evidence>
<dbReference type="SUPFAM" id="SSF56752">
    <property type="entry name" value="D-aminoacid aminotransferase-like PLP-dependent enzymes"/>
    <property type="match status" value="1"/>
</dbReference>
<comment type="catalytic activity">
    <reaction evidence="8">
        <text>L-valine + 2-oxoglutarate = 3-methyl-2-oxobutanoate + L-glutamate</text>
        <dbReference type="Rhea" id="RHEA:24813"/>
        <dbReference type="ChEBI" id="CHEBI:11851"/>
        <dbReference type="ChEBI" id="CHEBI:16810"/>
        <dbReference type="ChEBI" id="CHEBI:29985"/>
        <dbReference type="ChEBI" id="CHEBI:57762"/>
        <dbReference type="EC" id="2.6.1.42"/>
    </reaction>
</comment>
<comment type="catalytic activity">
    <reaction evidence="10">
        <text>L-leucine + 2-oxoglutarate = 4-methyl-2-oxopentanoate + L-glutamate</text>
        <dbReference type="Rhea" id="RHEA:18321"/>
        <dbReference type="ChEBI" id="CHEBI:16810"/>
        <dbReference type="ChEBI" id="CHEBI:17865"/>
        <dbReference type="ChEBI" id="CHEBI:29985"/>
        <dbReference type="ChEBI" id="CHEBI:57427"/>
        <dbReference type="EC" id="2.6.1.42"/>
    </reaction>
</comment>
<comment type="catalytic activity">
    <reaction evidence="9">
        <text>L-isoleucine + 2-oxoglutarate = (S)-3-methyl-2-oxopentanoate + L-glutamate</text>
        <dbReference type="Rhea" id="RHEA:24801"/>
        <dbReference type="ChEBI" id="CHEBI:16810"/>
        <dbReference type="ChEBI" id="CHEBI:29985"/>
        <dbReference type="ChEBI" id="CHEBI:35146"/>
        <dbReference type="ChEBI" id="CHEBI:58045"/>
        <dbReference type="EC" id="2.6.1.42"/>
    </reaction>
</comment>
<accession>F4KUP7</accession>
<evidence type="ECO:0000256" key="10">
    <source>
        <dbReference type="ARBA" id="ARBA00049229"/>
    </source>
</evidence>
<dbReference type="InterPro" id="IPR043131">
    <property type="entry name" value="BCAT-like_N"/>
</dbReference>
<dbReference type="GO" id="GO:0046394">
    <property type="term" value="P:carboxylic acid biosynthetic process"/>
    <property type="evidence" value="ECO:0007669"/>
    <property type="project" value="UniProtKB-ARBA"/>
</dbReference>
<dbReference type="AlphaFoldDB" id="F4KUP7"/>
<evidence type="ECO:0000313" key="14">
    <source>
        <dbReference type="Proteomes" id="UP000008461"/>
    </source>
</evidence>
<comment type="pathway">
    <text evidence="2">Amino-acid biosynthesis; L-isoleucine biosynthesis; L-isoleucine from 2-oxobutanoate: step 4/4.</text>
</comment>
<dbReference type="Gene3D" id="3.30.470.10">
    <property type="match status" value="1"/>
</dbReference>
<dbReference type="InterPro" id="IPR050571">
    <property type="entry name" value="Class-IV_PLP-Dep_Aminotrnsfr"/>
</dbReference>
<comment type="similarity">
    <text evidence="5 11">Belongs to the class-IV pyridoxal-phosphate-dependent aminotransferase family.</text>
</comment>
<reference key="2">
    <citation type="submission" date="2011-04" db="EMBL/GenBank/DDBJ databases">
        <title>Complete sequence of chromosome of Haliscomenobacter hydrossis DSM 1100.</title>
        <authorList>
            <consortium name="US DOE Joint Genome Institute (JGI-PGF)"/>
            <person name="Lucas S."/>
            <person name="Han J."/>
            <person name="Lapidus A."/>
            <person name="Bruce D."/>
            <person name="Goodwin L."/>
            <person name="Pitluck S."/>
            <person name="Peters L."/>
            <person name="Kyrpides N."/>
            <person name="Mavromatis K."/>
            <person name="Ivanova N."/>
            <person name="Ovchinnikova G."/>
            <person name="Pagani I."/>
            <person name="Daligault H."/>
            <person name="Detter J.C."/>
            <person name="Han C."/>
            <person name="Land M."/>
            <person name="Hauser L."/>
            <person name="Markowitz V."/>
            <person name="Cheng J.-F."/>
            <person name="Hugenholtz P."/>
            <person name="Woyke T."/>
            <person name="Wu D."/>
            <person name="Verbarg S."/>
            <person name="Frueling A."/>
            <person name="Brambilla E."/>
            <person name="Klenk H.-P."/>
            <person name="Eisen J.A."/>
        </authorList>
    </citation>
    <scope>NUCLEOTIDE SEQUENCE</scope>
    <source>
        <strain>DSM 1100</strain>
    </source>
</reference>
<name>F4KUP7_HALH1</name>
<keyword evidence="13" id="KW-0808">Transferase</keyword>
<evidence type="ECO:0000256" key="8">
    <source>
        <dbReference type="ARBA" id="ARBA00048212"/>
    </source>
</evidence>
<dbReference type="GO" id="GO:0004084">
    <property type="term" value="F:branched-chain-amino-acid transaminase activity"/>
    <property type="evidence" value="ECO:0007669"/>
    <property type="project" value="UniProtKB-EC"/>
</dbReference>
<evidence type="ECO:0000256" key="4">
    <source>
        <dbReference type="ARBA" id="ARBA00005072"/>
    </source>
</evidence>
<dbReference type="Gene3D" id="3.20.10.10">
    <property type="entry name" value="D-amino Acid Aminotransferase, subunit A, domain 2"/>
    <property type="match status" value="1"/>
</dbReference>
<gene>
    <name evidence="13" type="ordered locus">Halhy_5627</name>
</gene>
<evidence type="ECO:0000256" key="9">
    <source>
        <dbReference type="ARBA" id="ARBA00048798"/>
    </source>
</evidence>
<keyword evidence="13" id="KW-0032">Aminotransferase</keyword>
<protein>
    <recommendedName>
        <fullName evidence="6">branched-chain-amino-acid transaminase</fullName>
        <ecNumber evidence="6">2.6.1.42</ecNumber>
    </recommendedName>
</protein>
<evidence type="ECO:0000256" key="11">
    <source>
        <dbReference type="RuleBase" id="RU004106"/>
    </source>
</evidence>
<dbReference type="PROSITE" id="PS00770">
    <property type="entry name" value="AA_TRANSFER_CLASS_4"/>
    <property type="match status" value="1"/>
</dbReference>
<dbReference type="Proteomes" id="UP000008461">
    <property type="component" value="Chromosome"/>
</dbReference>
<comment type="pathway">
    <text evidence="4">Amino-acid biosynthesis; L-leucine biosynthesis; L-leucine from 3-methyl-2-oxobutanoate: step 4/4.</text>
</comment>
<sequence>MQLSKQYINLDGRLIESNQACLSANNRAFHYGDGLFESIRKLNHQIPLLQLHLQRLHVGMAALEIKPPVEWTLDFWKEQIERISGKLANARIRITVFRAEGGLYTPTNNEAQFLIEAEKIEESQYTWNKDGLSVAICNISQVHAGSLLANLKTCNSLPYVLGSIFARKHQLGDSLLLNQHERLAESSSSNLYLVRDEVIYTPPLMEGCIDGVFRKFLLREAPKAGWDIQEKPIRPADLRQSGEVFLSNAVKGIRWVKLFGDRNYGKQHSQKLQEWVNEKIVKM</sequence>
<dbReference type="InterPro" id="IPR036038">
    <property type="entry name" value="Aminotransferase-like"/>
</dbReference>
<evidence type="ECO:0000256" key="6">
    <source>
        <dbReference type="ARBA" id="ARBA00013053"/>
    </source>
</evidence>
<organism evidence="13 14">
    <name type="scientific">Haliscomenobacter hydrossis (strain ATCC 27775 / DSM 1100 / LMG 10767 / O)</name>
    <dbReference type="NCBI Taxonomy" id="760192"/>
    <lineage>
        <taxon>Bacteria</taxon>
        <taxon>Pseudomonadati</taxon>
        <taxon>Bacteroidota</taxon>
        <taxon>Saprospiria</taxon>
        <taxon>Saprospirales</taxon>
        <taxon>Haliscomenobacteraceae</taxon>
        <taxon>Haliscomenobacter</taxon>
    </lineage>
</organism>
<reference evidence="13 14" key="1">
    <citation type="journal article" date="2011" name="Stand. Genomic Sci.">
        <title>Complete genome sequence of Haliscomenobacter hydrossis type strain (O).</title>
        <authorList>
            <consortium name="US DOE Joint Genome Institute (JGI-PGF)"/>
            <person name="Daligault H."/>
            <person name="Lapidus A."/>
            <person name="Zeytun A."/>
            <person name="Nolan M."/>
            <person name="Lucas S."/>
            <person name="Del Rio T.G."/>
            <person name="Tice H."/>
            <person name="Cheng J.F."/>
            <person name="Tapia R."/>
            <person name="Han C."/>
            <person name="Goodwin L."/>
            <person name="Pitluck S."/>
            <person name="Liolios K."/>
            <person name="Pagani I."/>
            <person name="Ivanova N."/>
            <person name="Huntemann M."/>
            <person name="Mavromatis K."/>
            <person name="Mikhailova N."/>
            <person name="Pati A."/>
            <person name="Chen A."/>
            <person name="Palaniappan K."/>
            <person name="Land M."/>
            <person name="Hauser L."/>
            <person name="Brambilla E.M."/>
            <person name="Rohde M."/>
            <person name="Verbarg S."/>
            <person name="Goker M."/>
            <person name="Bristow J."/>
            <person name="Eisen J.A."/>
            <person name="Markowitz V."/>
            <person name="Hugenholtz P."/>
            <person name="Kyrpides N.C."/>
            <person name="Klenk H.P."/>
            <person name="Woyke T."/>
        </authorList>
    </citation>
    <scope>NUCLEOTIDE SEQUENCE [LARGE SCALE GENOMIC DNA]</scope>
    <source>
        <strain evidence="14">ATCC 27775 / DSM 1100 / LMG 10767 / O</strain>
    </source>
</reference>